<keyword evidence="1" id="KW-0472">Membrane</keyword>
<organism evidence="3 4">
    <name type="scientific">Pristionchus fissidentatus</name>
    <dbReference type="NCBI Taxonomy" id="1538716"/>
    <lineage>
        <taxon>Eukaryota</taxon>
        <taxon>Metazoa</taxon>
        <taxon>Ecdysozoa</taxon>
        <taxon>Nematoda</taxon>
        <taxon>Chromadorea</taxon>
        <taxon>Rhabditida</taxon>
        <taxon>Rhabditina</taxon>
        <taxon>Diplogasteromorpha</taxon>
        <taxon>Diplogasteroidea</taxon>
        <taxon>Neodiplogasteridae</taxon>
        <taxon>Pristionchus</taxon>
    </lineage>
</organism>
<feature type="non-terminal residue" evidence="3">
    <location>
        <position position="148"/>
    </location>
</feature>
<dbReference type="InterPro" id="IPR019430">
    <property type="entry name" value="7TM_GPCR_serpentine_rcpt_Srx"/>
</dbReference>
<dbReference type="EMBL" id="BTSY01000006">
    <property type="protein sequence ID" value="GMT32630.1"/>
    <property type="molecule type" value="Genomic_DNA"/>
</dbReference>
<keyword evidence="4" id="KW-1185">Reference proteome</keyword>
<feature type="transmembrane region" description="Helical" evidence="1">
    <location>
        <begin position="127"/>
        <end position="146"/>
    </location>
</feature>
<keyword evidence="1" id="KW-1133">Transmembrane helix</keyword>
<evidence type="ECO:0000256" key="1">
    <source>
        <dbReference type="SAM" id="Phobius"/>
    </source>
</evidence>
<proteinExistence type="predicted"/>
<evidence type="ECO:0000313" key="4">
    <source>
        <dbReference type="Proteomes" id="UP001432322"/>
    </source>
</evidence>
<feature type="transmembrane region" description="Helical" evidence="1">
    <location>
        <begin position="41"/>
        <end position="64"/>
    </location>
</feature>
<name>A0AAV5WLZ3_9BILA</name>
<feature type="transmembrane region" description="Helical" evidence="1">
    <location>
        <begin position="12"/>
        <end position="29"/>
    </location>
</feature>
<dbReference type="SUPFAM" id="SSF81321">
    <property type="entry name" value="Family A G protein-coupled receptor-like"/>
    <property type="match status" value="1"/>
</dbReference>
<reference evidence="3" key="1">
    <citation type="submission" date="2023-10" db="EMBL/GenBank/DDBJ databases">
        <title>Genome assembly of Pristionchus species.</title>
        <authorList>
            <person name="Yoshida K."/>
            <person name="Sommer R.J."/>
        </authorList>
    </citation>
    <scope>NUCLEOTIDE SEQUENCE</scope>
    <source>
        <strain evidence="3">RS5133</strain>
    </source>
</reference>
<feature type="transmembrane region" description="Helical" evidence="1">
    <location>
        <begin position="92"/>
        <end position="115"/>
    </location>
</feature>
<sequence length="148" mass="16787">MYFLPAIQDGVNVLIAFNRFCAIVLPFAYSKIFTRLSTNFFLLLVICSGFIPSFLTIGATGVVLEMSTPKGVDKVHEYLFLELKFPDIDRNLLVSLHILIANSISFVLYCITTMQLRRSKFRNKSEVRLLILGFVILICNIPSIAYQV</sequence>
<gene>
    <name evidence="3" type="ORF">PFISCL1PPCAC_23927</name>
</gene>
<dbReference type="PANTHER" id="PTHR23017">
    <property type="entry name" value="SERPENTINE RECEPTOR, CLASS X"/>
    <property type="match status" value="1"/>
</dbReference>
<dbReference type="Gene3D" id="1.20.1070.10">
    <property type="entry name" value="Rhodopsin 7-helix transmembrane proteins"/>
    <property type="match status" value="1"/>
</dbReference>
<evidence type="ECO:0000313" key="3">
    <source>
        <dbReference type="EMBL" id="GMT32630.1"/>
    </source>
</evidence>
<dbReference type="Pfam" id="PF10328">
    <property type="entry name" value="7TM_GPCR_Srx"/>
    <property type="match status" value="1"/>
</dbReference>
<dbReference type="Proteomes" id="UP001432322">
    <property type="component" value="Unassembled WGS sequence"/>
</dbReference>
<comment type="caution">
    <text evidence="3">The sequence shown here is derived from an EMBL/GenBank/DDBJ whole genome shotgun (WGS) entry which is preliminary data.</text>
</comment>
<keyword evidence="1" id="KW-0812">Transmembrane</keyword>
<feature type="domain" description="7TM GPCR serpentine receptor class x (Srx)" evidence="2">
    <location>
        <begin position="11"/>
        <end position="57"/>
    </location>
</feature>
<accession>A0AAV5WLZ3</accession>
<protein>
    <recommendedName>
        <fullName evidence="2">7TM GPCR serpentine receptor class x (Srx) domain-containing protein</fullName>
    </recommendedName>
</protein>
<evidence type="ECO:0000259" key="2">
    <source>
        <dbReference type="Pfam" id="PF10328"/>
    </source>
</evidence>
<dbReference type="AlphaFoldDB" id="A0AAV5WLZ3"/>
<dbReference type="PANTHER" id="PTHR23017:SF3">
    <property type="entry name" value="G-PROTEIN COUPLED RECEPTORS FAMILY 1 PROFILE DOMAIN-CONTAINING PROTEIN"/>
    <property type="match status" value="1"/>
</dbReference>